<proteinExistence type="predicted"/>
<keyword evidence="2 6" id="KW-0812">Transmembrane</keyword>
<dbReference type="Proteomes" id="UP000722485">
    <property type="component" value="Unassembled WGS sequence"/>
</dbReference>
<keyword evidence="4 6" id="KW-0472">Membrane</keyword>
<feature type="compositionally biased region" description="Gly residues" evidence="5">
    <location>
        <begin position="262"/>
        <end position="273"/>
    </location>
</feature>
<feature type="region of interest" description="Disordered" evidence="5">
    <location>
        <begin position="155"/>
        <end position="192"/>
    </location>
</feature>
<evidence type="ECO:0000256" key="5">
    <source>
        <dbReference type="SAM" id="MobiDB-lite"/>
    </source>
</evidence>
<evidence type="ECO:0000256" key="3">
    <source>
        <dbReference type="ARBA" id="ARBA00022989"/>
    </source>
</evidence>
<feature type="transmembrane region" description="Helical" evidence="6">
    <location>
        <begin position="196"/>
        <end position="220"/>
    </location>
</feature>
<accession>A0A9P5LAT6</accession>
<evidence type="ECO:0000256" key="7">
    <source>
        <dbReference type="SAM" id="SignalP"/>
    </source>
</evidence>
<comment type="subcellular location">
    <subcellularLocation>
        <location evidence="1">Membrane</location>
        <topology evidence="1">Single-pass membrane protein</topology>
    </subcellularLocation>
</comment>
<keyword evidence="9" id="KW-1185">Reference proteome</keyword>
<evidence type="ECO:0000256" key="6">
    <source>
        <dbReference type="SAM" id="Phobius"/>
    </source>
</evidence>
<protein>
    <submittedName>
        <fullName evidence="8">Uncharacterized protein</fullName>
    </submittedName>
</protein>
<dbReference type="PANTHER" id="PTHR15549">
    <property type="entry name" value="PAIRED IMMUNOGLOBULIN-LIKE TYPE 2 RECEPTOR"/>
    <property type="match status" value="1"/>
</dbReference>
<feature type="signal peptide" evidence="7">
    <location>
        <begin position="1"/>
        <end position="20"/>
    </location>
</feature>
<evidence type="ECO:0000313" key="9">
    <source>
        <dbReference type="Proteomes" id="UP000722485"/>
    </source>
</evidence>
<dbReference type="InterPro" id="IPR051694">
    <property type="entry name" value="Immunoregulatory_rcpt-like"/>
</dbReference>
<feature type="compositionally biased region" description="Low complexity" evidence="5">
    <location>
        <begin position="162"/>
        <end position="192"/>
    </location>
</feature>
<reference evidence="8" key="1">
    <citation type="submission" date="2020-03" db="EMBL/GenBank/DDBJ databases">
        <title>Draft Genome Sequence of Cylindrodendrum hubeiense.</title>
        <authorList>
            <person name="Buettner E."/>
            <person name="Kellner H."/>
        </authorList>
    </citation>
    <scope>NUCLEOTIDE SEQUENCE</scope>
    <source>
        <strain evidence="8">IHI 201604</strain>
    </source>
</reference>
<dbReference type="EMBL" id="JAANBB010000378">
    <property type="protein sequence ID" value="KAF7543279.1"/>
    <property type="molecule type" value="Genomic_DNA"/>
</dbReference>
<dbReference type="AlphaFoldDB" id="A0A9P5LAT6"/>
<sequence length="273" mass="28952">MYSPALLGLSLAAFIPTVLSTSAFSQPPGPGPAGNYRDNPVYEVGEKIDMQWSSDLETMDLLLWQEYPNAGNGQNYYWRLLENSRSTSMIWTVSFDGFSTDVAEGESAIFYLALYESGTNNVDVTCHYFNVTLPEEPTTTTSTISTETIASTNIGTMTAKVTPTPDAASTTTTSSSSTATSTSDPKPSPDSLSTGAVAGIAVGSTLGGILALGGLGFLAWKYFLRKRDSGGQYAPGQQVPPEENKHELAGTNWIHPPQGVGRVQGPGGLYEAP</sequence>
<dbReference type="PANTHER" id="PTHR15549:SF26">
    <property type="entry name" value="AXIAL BUDDING PATTERN PROTEIN 2-RELATED"/>
    <property type="match status" value="1"/>
</dbReference>
<gene>
    <name evidence="8" type="ORF">G7Z17_g10872</name>
</gene>
<keyword evidence="3 6" id="KW-1133">Transmembrane helix</keyword>
<dbReference type="GO" id="GO:0071944">
    <property type="term" value="C:cell periphery"/>
    <property type="evidence" value="ECO:0007669"/>
    <property type="project" value="UniProtKB-ARBA"/>
</dbReference>
<evidence type="ECO:0000256" key="1">
    <source>
        <dbReference type="ARBA" id="ARBA00004167"/>
    </source>
</evidence>
<name>A0A9P5LAT6_9HYPO</name>
<feature type="chain" id="PRO_5040275012" evidence="7">
    <location>
        <begin position="21"/>
        <end position="273"/>
    </location>
</feature>
<organism evidence="8 9">
    <name type="scientific">Cylindrodendrum hubeiense</name>
    <dbReference type="NCBI Taxonomy" id="595255"/>
    <lineage>
        <taxon>Eukaryota</taxon>
        <taxon>Fungi</taxon>
        <taxon>Dikarya</taxon>
        <taxon>Ascomycota</taxon>
        <taxon>Pezizomycotina</taxon>
        <taxon>Sordariomycetes</taxon>
        <taxon>Hypocreomycetidae</taxon>
        <taxon>Hypocreales</taxon>
        <taxon>Nectriaceae</taxon>
        <taxon>Cylindrodendrum</taxon>
    </lineage>
</organism>
<dbReference type="OrthoDB" id="5390143at2759"/>
<evidence type="ECO:0000256" key="2">
    <source>
        <dbReference type="ARBA" id="ARBA00022692"/>
    </source>
</evidence>
<feature type="region of interest" description="Disordered" evidence="5">
    <location>
        <begin position="232"/>
        <end position="273"/>
    </location>
</feature>
<comment type="caution">
    <text evidence="8">The sequence shown here is derived from an EMBL/GenBank/DDBJ whole genome shotgun (WGS) entry which is preliminary data.</text>
</comment>
<evidence type="ECO:0000313" key="8">
    <source>
        <dbReference type="EMBL" id="KAF7543279.1"/>
    </source>
</evidence>
<dbReference type="GO" id="GO:0016020">
    <property type="term" value="C:membrane"/>
    <property type="evidence" value="ECO:0007669"/>
    <property type="project" value="UniProtKB-SubCell"/>
</dbReference>
<evidence type="ECO:0000256" key="4">
    <source>
        <dbReference type="ARBA" id="ARBA00023136"/>
    </source>
</evidence>
<keyword evidence="7" id="KW-0732">Signal</keyword>